<dbReference type="InterPro" id="IPR050430">
    <property type="entry name" value="Peptidase_S1"/>
</dbReference>
<dbReference type="InterPro" id="IPR001254">
    <property type="entry name" value="Trypsin_dom"/>
</dbReference>
<dbReference type="PROSITE" id="PS50240">
    <property type="entry name" value="TRYPSIN_DOM"/>
    <property type="match status" value="1"/>
</dbReference>
<reference evidence="7" key="1">
    <citation type="submission" date="2025-08" db="UniProtKB">
        <authorList>
            <consortium name="RefSeq"/>
        </authorList>
    </citation>
    <scope>IDENTIFICATION</scope>
</reference>
<keyword evidence="2" id="KW-0378">Hydrolase</keyword>
<organism evidence="6 7">
    <name type="scientific">Ceratosolen solmsi marchali</name>
    <dbReference type="NCBI Taxonomy" id="326594"/>
    <lineage>
        <taxon>Eukaryota</taxon>
        <taxon>Metazoa</taxon>
        <taxon>Ecdysozoa</taxon>
        <taxon>Arthropoda</taxon>
        <taxon>Hexapoda</taxon>
        <taxon>Insecta</taxon>
        <taxon>Pterygota</taxon>
        <taxon>Neoptera</taxon>
        <taxon>Endopterygota</taxon>
        <taxon>Hymenoptera</taxon>
        <taxon>Apocrita</taxon>
        <taxon>Proctotrupomorpha</taxon>
        <taxon>Chalcidoidea</taxon>
        <taxon>Agaonidae</taxon>
        <taxon>Agaoninae</taxon>
        <taxon>Ceratosolen</taxon>
    </lineage>
</organism>
<keyword evidence="4" id="KW-1015">Disulfide bond</keyword>
<keyword evidence="1" id="KW-0645">Protease</keyword>
<sequence length="274" mass="30802">MNLKIYPFINQYVILSNFYGFLIASPIIGSNVRQANSDEFPSIVSLMDIREGIEDVEELHFCTGALLTNTHVLTAAHCLEDTLKNETQIVIGSRDLRCGQIFYPLWWVDYNQWAVFQNVQLRFRVNDIAIIKLSQCVPNNITPLPLSTAKNIYLYGLNVVAAGWGISNNGEVTRIMETVNLRILSNADCEVRIASANGRRIPVHERLLCSISEPFAVMQAIQVRSRGQVGPTRNPLDRQPQGSVNNLTTVAKARDLTREKGFPWLCLPSRMADI</sequence>
<dbReference type="AlphaFoldDB" id="A0AAJ6YNW8"/>
<evidence type="ECO:0000256" key="3">
    <source>
        <dbReference type="ARBA" id="ARBA00022825"/>
    </source>
</evidence>
<dbReference type="GeneID" id="105365122"/>
<dbReference type="SMART" id="SM00020">
    <property type="entry name" value="Tryp_SPc"/>
    <property type="match status" value="1"/>
</dbReference>
<dbReference type="InterPro" id="IPR009003">
    <property type="entry name" value="Peptidase_S1_PA"/>
</dbReference>
<dbReference type="Gene3D" id="2.40.10.10">
    <property type="entry name" value="Trypsin-like serine proteases"/>
    <property type="match status" value="1"/>
</dbReference>
<dbReference type="RefSeq" id="XP_011501519.1">
    <property type="nucleotide sequence ID" value="XM_011503217.1"/>
</dbReference>
<feature type="domain" description="Peptidase S1" evidence="5">
    <location>
        <begin position="27"/>
        <end position="265"/>
    </location>
</feature>
<keyword evidence="3" id="KW-0720">Serine protease</keyword>
<dbReference type="KEGG" id="csol:105365122"/>
<dbReference type="PROSITE" id="PS00134">
    <property type="entry name" value="TRYPSIN_HIS"/>
    <property type="match status" value="1"/>
</dbReference>
<evidence type="ECO:0000313" key="6">
    <source>
        <dbReference type="Proteomes" id="UP000695007"/>
    </source>
</evidence>
<dbReference type="GO" id="GO:0004252">
    <property type="term" value="F:serine-type endopeptidase activity"/>
    <property type="evidence" value="ECO:0007669"/>
    <property type="project" value="InterPro"/>
</dbReference>
<dbReference type="Proteomes" id="UP000695007">
    <property type="component" value="Unplaced"/>
</dbReference>
<evidence type="ECO:0000256" key="2">
    <source>
        <dbReference type="ARBA" id="ARBA00022801"/>
    </source>
</evidence>
<dbReference type="PANTHER" id="PTHR24276:SF98">
    <property type="entry name" value="FI18310P1-RELATED"/>
    <property type="match status" value="1"/>
</dbReference>
<evidence type="ECO:0000259" key="5">
    <source>
        <dbReference type="PROSITE" id="PS50240"/>
    </source>
</evidence>
<dbReference type="SUPFAM" id="SSF50494">
    <property type="entry name" value="Trypsin-like serine proteases"/>
    <property type="match status" value="1"/>
</dbReference>
<accession>A0AAJ6YNW8</accession>
<dbReference type="Pfam" id="PF00089">
    <property type="entry name" value="Trypsin"/>
    <property type="match status" value="1"/>
</dbReference>
<protein>
    <submittedName>
        <fullName evidence="7">Trypsin delta/gamma-like</fullName>
    </submittedName>
</protein>
<dbReference type="PANTHER" id="PTHR24276">
    <property type="entry name" value="POLYSERASE-RELATED"/>
    <property type="match status" value="1"/>
</dbReference>
<dbReference type="InterPro" id="IPR018114">
    <property type="entry name" value="TRYPSIN_HIS"/>
</dbReference>
<name>A0AAJ6YNW8_9HYME</name>
<dbReference type="GO" id="GO:0006508">
    <property type="term" value="P:proteolysis"/>
    <property type="evidence" value="ECO:0007669"/>
    <property type="project" value="UniProtKB-KW"/>
</dbReference>
<evidence type="ECO:0000256" key="1">
    <source>
        <dbReference type="ARBA" id="ARBA00022670"/>
    </source>
</evidence>
<gene>
    <name evidence="7" type="primary">LOC105365122</name>
</gene>
<dbReference type="InterPro" id="IPR043504">
    <property type="entry name" value="Peptidase_S1_PA_chymotrypsin"/>
</dbReference>
<keyword evidence="6" id="KW-1185">Reference proteome</keyword>
<evidence type="ECO:0000313" key="7">
    <source>
        <dbReference type="RefSeq" id="XP_011501519.1"/>
    </source>
</evidence>
<evidence type="ECO:0000256" key="4">
    <source>
        <dbReference type="ARBA" id="ARBA00023157"/>
    </source>
</evidence>
<proteinExistence type="predicted"/>